<dbReference type="Gene3D" id="3.40.30.10">
    <property type="entry name" value="Glutaredoxin"/>
    <property type="match status" value="1"/>
</dbReference>
<evidence type="ECO:0000313" key="16">
    <source>
        <dbReference type="Ensembl" id="ENSMMOP00000022185.1"/>
    </source>
</evidence>
<evidence type="ECO:0000256" key="12">
    <source>
        <dbReference type="ARBA" id="ARBA00055778"/>
    </source>
</evidence>
<evidence type="ECO:0000256" key="9">
    <source>
        <dbReference type="ARBA" id="ARBA00023284"/>
    </source>
</evidence>
<protein>
    <recommendedName>
        <fullName evidence="15">Migration and invasion enhancer 1</fullName>
    </recommendedName>
</protein>
<evidence type="ECO:0000256" key="6">
    <source>
        <dbReference type="ARBA" id="ARBA00022990"/>
    </source>
</evidence>
<accession>A0A3Q3X2H8</accession>
<evidence type="ECO:0000256" key="7">
    <source>
        <dbReference type="ARBA" id="ARBA00023136"/>
    </source>
</evidence>
<dbReference type="FunFam" id="3.40.30.10:FF:000131">
    <property type="entry name" value="migration and invasion enhancer 1"/>
    <property type="match status" value="1"/>
</dbReference>
<evidence type="ECO:0000256" key="2">
    <source>
        <dbReference type="ARBA" id="ARBA00004514"/>
    </source>
</evidence>
<sequence length="105" mass="11915">MGVIIKVEYWYRHLISTHFLPPAGYGPRYEELARVVQSEFPDAEVSGFVGRKGSFEIVINGQLVFSKLKTSGFPYEEDVLNMIQCAQDGKPVEEVTRSRMPCVIM</sequence>
<dbReference type="OMA" id="AAPIKDC"/>
<dbReference type="Proteomes" id="UP000261620">
    <property type="component" value="Unplaced"/>
</dbReference>
<evidence type="ECO:0000256" key="4">
    <source>
        <dbReference type="ARBA" id="ARBA00022490"/>
    </source>
</evidence>
<dbReference type="InterPro" id="IPR036249">
    <property type="entry name" value="Thioredoxin-like_sf"/>
</dbReference>
<dbReference type="GO" id="GO:0005886">
    <property type="term" value="C:plasma membrane"/>
    <property type="evidence" value="ECO:0007669"/>
    <property type="project" value="UniProtKB-SubCell"/>
</dbReference>
<evidence type="ECO:0000256" key="15">
    <source>
        <dbReference type="ARBA" id="ARBA00069166"/>
    </source>
</evidence>
<keyword evidence="6" id="KW-0007">Acetylation</keyword>
<dbReference type="GO" id="GO:0006915">
    <property type="term" value="P:apoptotic process"/>
    <property type="evidence" value="ECO:0007669"/>
    <property type="project" value="UniProtKB-KW"/>
</dbReference>
<keyword evidence="4" id="KW-0963">Cytoplasm</keyword>
<keyword evidence="8" id="KW-1015">Disulfide bond</keyword>
<dbReference type="GO" id="GO:0043066">
    <property type="term" value="P:negative regulation of apoptotic process"/>
    <property type="evidence" value="ECO:0007669"/>
    <property type="project" value="TreeGrafter"/>
</dbReference>
<dbReference type="SUPFAM" id="SSF52833">
    <property type="entry name" value="Thioredoxin-like"/>
    <property type="match status" value="1"/>
</dbReference>
<comment type="function">
    <text evidence="12">Increases cell migration by inducing filopodia formation at the leading edge of migrating cells. Plays a role in regulation of apoptosis, possibly through control of CASP3. May be involved in a redox-related process.</text>
</comment>
<name>A0A3Q3X2H8_MOLML</name>
<comment type="similarity">
    <text evidence="13">Belongs to the SelWTH family.</text>
</comment>
<comment type="subunit">
    <text evidence="14">Interacts with GPX1.</text>
</comment>
<evidence type="ECO:0000256" key="3">
    <source>
        <dbReference type="ARBA" id="ARBA00022475"/>
    </source>
</evidence>
<dbReference type="NCBIfam" id="TIGR02174">
    <property type="entry name" value="CXXU_selWTH"/>
    <property type="match status" value="1"/>
</dbReference>
<keyword evidence="10" id="KW-0449">Lipoprotein</keyword>
<dbReference type="PANTHER" id="PTHR15124">
    <property type="entry name" value="SELENOPROTEIN W"/>
    <property type="match status" value="1"/>
</dbReference>
<dbReference type="InterPro" id="IPR051441">
    <property type="entry name" value="SelW_related"/>
</dbReference>
<evidence type="ECO:0000256" key="5">
    <source>
        <dbReference type="ARBA" id="ARBA00022703"/>
    </source>
</evidence>
<comment type="subcellular location">
    <subcellularLocation>
        <location evidence="1">Cell membrane</location>
        <topology evidence="1">Lipid-anchor</topology>
        <orientation evidence="1">Cytoplasmic side</orientation>
    </subcellularLocation>
    <subcellularLocation>
        <location evidence="2">Cytoplasm</location>
        <location evidence="2">Cytosol</location>
    </subcellularLocation>
</comment>
<dbReference type="GO" id="GO:0051491">
    <property type="term" value="P:positive regulation of filopodium assembly"/>
    <property type="evidence" value="ECO:0007669"/>
    <property type="project" value="TreeGrafter"/>
</dbReference>
<keyword evidence="11" id="KW-0636">Prenylation</keyword>
<keyword evidence="3" id="KW-1003">Cell membrane</keyword>
<keyword evidence="5" id="KW-0053">Apoptosis</keyword>
<dbReference type="GO" id="GO:0005829">
    <property type="term" value="C:cytosol"/>
    <property type="evidence" value="ECO:0007669"/>
    <property type="project" value="UniProtKB-SubCell"/>
</dbReference>
<dbReference type="Ensembl" id="ENSMMOT00000022553.1">
    <property type="protein sequence ID" value="ENSMMOP00000022185.1"/>
    <property type="gene ID" value="ENSMMOG00000016856.1"/>
</dbReference>
<keyword evidence="7" id="KW-0472">Membrane</keyword>
<dbReference type="Pfam" id="PF10262">
    <property type="entry name" value="Rdx"/>
    <property type="match status" value="1"/>
</dbReference>
<evidence type="ECO:0000256" key="14">
    <source>
        <dbReference type="ARBA" id="ARBA00065658"/>
    </source>
</evidence>
<evidence type="ECO:0000256" key="10">
    <source>
        <dbReference type="ARBA" id="ARBA00023288"/>
    </source>
</evidence>
<keyword evidence="9" id="KW-0676">Redox-active center</keyword>
<reference evidence="16" key="1">
    <citation type="submission" date="2025-08" db="UniProtKB">
        <authorList>
            <consortium name="Ensembl"/>
        </authorList>
    </citation>
    <scope>IDENTIFICATION</scope>
</reference>
<dbReference type="InterPro" id="IPR011893">
    <property type="entry name" value="Selenoprotein_Rdx-typ"/>
</dbReference>
<evidence type="ECO:0000256" key="11">
    <source>
        <dbReference type="ARBA" id="ARBA00023289"/>
    </source>
</evidence>
<organism evidence="16 17">
    <name type="scientific">Mola mola</name>
    <name type="common">Ocean sunfish</name>
    <name type="synonym">Tetraodon mola</name>
    <dbReference type="NCBI Taxonomy" id="94237"/>
    <lineage>
        <taxon>Eukaryota</taxon>
        <taxon>Metazoa</taxon>
        <taxon>Chordata</taxon>
        <taxon>Craniata</taxon>
        <taxon>Vertebrata</taxon>
        <taxon>Euteleostomi</taxon>
        <taxon>Actinopterygii</taxon>
        <taxon>Neopterygii</taxon>
        <taxon>Teleostei</taxon>
        <taxon>Neoteleostei</taxon>
        <taxon>Acanthomorphata</taxon>
        <taxon>Eupercaria</taxon>
        <taxon>Tetraodontiformes</taxon>
        <taxon>Molidae</taxon>
        <taxon>Mola</taxon>
    </lineage>
</organism>
<dbReference type="PANTHER" id="PTHR15124:SF27">
    <property type="entry name" value="MIGRATION AND INVASION ENHANCER 1"/>
    <property type="match status" value="1"/>
</dbReference>
<evidence type="ECO:0000256" key="13">
    <source>
        <dbReference type="ARBA" id="ARBA00060789"/>
    </source>
</evidence>
<keyword evidence="17" id="KW-1185">Reference proteome</keyword>
<proteinExistence type="inferred from homology"/>
<dbReference type="STRING" id="94237.ENSMMOP00000022185"/>
<evidence type="ECO:0000256" key="8">
    <source>
        <dbReference type="ARBA" id="ARBA00023157"/>
    </source>
</evidence>
<evidence type="ECO:0000313" key="17">
    <source>
        <dbReference type="Proteomes" id="UP000261620"/>
    </source>
</evidence>
<reference evidence="16" key="2">
    <citation type="submission" date="2025-09" db="UniProtKB">
        <authorList>
            <consortium name="Ensembl"/>
        </authorList>
    </citation>
    <scope>IDENTIFICATION</scope>
</reference>
<evidence type="ECO:0000256" key="1">
    <source>
        <dbReference type="ARBA" id="ARBA00004342"/>
    </source>
</evidence>
<dbReference type="AlphaFoldDB" id="A0A3Q3X2H8"/>